<evidence type="ECO:0000256" key="1">
    <source>
        <dbReference type="SAM" id="MobiDB-lite"/>
    </source>
</evidence>
<proteinExistence type="predicted"/>
<dbReference type="EMBL" id="LJIJ01000102">
    <property type="protein sequence ID" value="ODN02642.1"/>
    <property type="molecule type" value="Genomic_DNA"/>
</dbReference>
<dbReference type="OrthoDB" id="8296192at2759"/>
<keyword evidence="3" id="KW-1185">Reference proteome</keyword>
<reference evidence="2 3" key="1">
    <citation type="journal article" date="2016" name="Genome Biol. Evol.">
        <title>Gene Family Evolution Reflects Adaptation to Soil Environmental Stressors in the Genome of the Collembolan Orchesella cincta.</title>
        <authorList>
            <person name="Faddeeva-Vakhrusheva A."/>
            <person name="Derks M.F."/>
            <person name="Anvar S.Y."/>
            <person name="Agamennone V."/>
            <person name="Suring W."/>
            <person name="Smit S."/>
            <person name="van Straalen N.M."/>
            <person name="Roelofs D."/>
        </authorList>
    </citation>
    <scope>NUCLEOTIDE SEQUENCE [LARGE SCALE GENOMIC DNA]</scope>
    <source>
        <tissue evidence="2">Mixed pool</tissue>
    </source>
</reference>
<dbReference type="InterPro" id="IPR036397">
    <property type="entry name" value="RNaseH_sf"/>
</dbReference>
<evidence type="ECO:0000313" key="3">
    <source>
        <dbReference type="Proteomes" id="UP000094527"/>
    </source>
</evidence>
<dbReference type="STRING" id="48709.A0A1D2NBM3"/>
<gene>
    <name evidence="2" type="ORF">Ocin01_04047</name>
</gene>
<dbReference type="AlphaFoldDB" id="A0A1D2NBM3"/>
<dbReference type="Gene3D" id="3.30.420.10">
    <property type="entry name" value="Ribonuclease H-like superfamily/Ribonuclease H"/>
    <property type="match status" value="1"/>
</dbReference>
<dbReference type="Proteomes" id="UP000094527">
    <property type="component" value="Unassembled WGS sequence"/>
</dbReference>
<protein>
    <submittedName>
        <fullName evidence="2">Survival of motor neuron-related-splicing factor 30</fullName>
    </submittedName>
</protein>
<accession>A0A1D2NBM3</accession>
<dbReference type="SUPFAM" id="SSF53098">
    <property type="entry name" value="Ribonuclease H-like"/>
    <property type="match status" value="1"/>
</dbReference>
<dbReference type="GO" id="GO:0003676">
    <property type="term" value="F:nucleic acid binding"/>
    <property type="evidence" value="ECO:0007669"/>
    <property type="project" value="InterPro"/>
</dbReference>
<dbReference type="InterPro" id="IPR012337">
    <property type="entry name" value="RNaseH-like_sf"/>
</dbReference>
<sequence>MGTEADTLALKLEGYVLQLREVEAALRIDPAHVDLIKVKADLNELIDLTKKILTEKLNAGITITRTEHSGSNAVPGSSRSRQFAANIKTEAIMLSLIKSFGDENYRDFIFKAFDETRSPEILRAIIKHLTNKGRKAIKRRWNGARKDMEDDDSDAGEANRCNGSAGPALSESSRSAWKKVRLKPTIHRDHKMVGAVICIVNSKKEIIFWSLIKWNDQDVCQTYPNLTGITRDKLELGLPLDSVLGLLQTVLTGNTLVGYKLEDDLDALSLSHDRKLDIAEYFQDEDGAFPLEDLKYLLDKAGGEVGNNKVVHEARTIRQLHLWMIQQQYDYGLFSNHPDSHKMRKMRKTFTYQEDGDSSFVSSSSGYLLLVTAITAQQKIQ</sequence>
<feature type="region of interest" description="Disordered" evidence="1">
    <location>
        <begin position="143"/>
        <end position="170"/>
    </location>
</feature>
<name>A0A1D2NBM3_ORCCI</name>
<comment type="caution">
    <text evidence="2">The sequence shown here is derived from an EMBL/GenBank/DDBJ whole genome shotgun (WGS) entry which is preliminary data.</text>
</comment>
<organism evidence="2 3">
    <name type="scientific">Orchesella cincta</name>
    <name type="common">Springtail</name>
    <name type="synonym">Podura cincta</name>
    <dbReference type="NCBI Taxonomy" id="48709"/>
    <lineage>
        <taxon>Eukaryota</taxon>
        <taxon>Metazoa</taxon>
        <taxon>Ecdysozoa</taxon>
        <taxon>Arthropoda</taxon>
        <taxon>Hexapoda</taxon>
        <taxon>Collembola</taxon>
        <taxon>Entomobryomorpha</taxon>
        <taxon>Entomobryoidea</taxon>
        <taxon>Orchesellidae</taxon>
        <taxon>Orchesellinae</taxon>
        <taxon>Orchesella</taxon>
    </lineage>
</organism>
<evidence type="ECO:0000313" key="2">
    <source>
        <dbReference type="EMBL" id="ODN02642.1"/>
    </source>
</evidence>